<evidence type="ECO:0000313" key="2">
    <source>
        <dbReference type="EMBL" id="GET91250.1"/>
    </source>
</evidence>
<dbReference type="AlphaFoldDB" id="A0A640KND8"/>
<name>A0A640KND8_LEITA</name>
<sequence length="291" mass="32614">MPCAPRSAARRPSAEGIFFSPFSRCAHLISFRVRVAPQRLRHMQYLTNTRVSPPRALLCAEGMTKETSLPDDTDPPQMVVRKQGIYERGRWSTRILTIDVDAGTVTISRKRMPQDVLYRTLRIQNVTLWPHYSPHAVQNSYGSLKAKMVMCVTGTEVPLPNHGSSVGKFVRSNIESFISASITAENSAWSPNHAKQVERKDAVSKNPLLPRVSPNSSPESSTITWLIQFTSIESYELAVMLFMRFKNEDGSRRRVFSGNVTADLACVKEACRNHKARFKTGTDIDASSRSV</sequence>
<organism evidence="2 3">
    <name type="scientific">Leishmania tarentolae</name>
    <name type="common">Sauroleishmania tarentolae</name>
    <dbReference type="NCBI Taxonomy" id="5689"/>
    <lineage>
        <taxon>Eukaryota</taxon>
        <taxon>Discoba</taxon>
        <taxon>Euglenozoa</taxon>
        <taxon>Kinetoplastea</taxon>
        <taxon>Metakinetoplastina</taxon>
        <taxon>Trypanosomatida</taxon>
        <taxon>Trypanosomatidae</taxon>
        <taxon>Leishmaniinae</taxon>
        <taxon>Leishmania</taxon>
        <taxon>lizard Leishmania</taxon>
    </lineage>
</organism>
<protein>
    <submittedName>
        <fullName evidence="2">Uncharacterized protein</fullName>
    </submittedName>
</protein>
<accession>A0A640KND8</accession>
<feature type="region of interest" description="Disordered" evidence="1">
    <location>
        <begin position="191"/>
        <end position="220"/>
    </location>
</feature>
<proteinExistence type="predicted"/>
<dbReference type="EMBL" id="BLBS01000047">
    <property type="protein sequence ID" value="GET91250.1"/>
    <property type="molecule type" value="Genomic_DNA"/>
</dbReference>
<dbReference type="Proteomes" id="UP000419144">
    <property type="component" value="Unassembled WGS sequence"/>
</dbReference>
<evidence type="ECO:0000256" key="1">
    <source>
        <dbReference type="SAM" id="MobiDB-lite"/>
    </source>
</evidence>
<keyword evidence="3" id="KW-1185">Reference proteome</keyword>
<reference evidence="2" key="1">
    <citation type="submission" date="2019-11" db="EMBL/GenBank/DDBJ databases">
        <title>Leishmania tarentolae CDS.</title>
        <authorList>
            <person name="Goto Y."/>
            <person name="Yamagishi J."/>
        </authorList>
    </citation>
    <scope>NUCLEOTIDE SEQUENCE [LARGE SCALE GENOMIC DNA]</scope>
    <source>
        <strain evidence="2">Parrot Tar II</strain>
    </source>
</reference>
<gene>
    <name evidence="2" type="ORF">LtaPh_3128800</name>
</gene>
<dbReference type="OrthoDB" id="262737at2759"/>
<evidence type="ECO:0000313" key="3">
    <source>
        <dbReference type="Proteomes" id="UP000419144"/>
    </source>
</evidence>
<dbReference type="VEuPathDB" id="TriTrypDB:LtaPh_3128800"/>
<comment type="caution">
    <text evidence="2">The sequence shown here is derived from an EMBL/GenBank/DDBJ whole genome shotgun (WGS) entry which is preliminary data.</text>
</comment>